<dbReference type="Gene3D" id="1.25.40.10">
    <property type="entry name" value="Tetratricopeptide repeat domain"/>
    <property type="match status" value="1"/>
</dbReference>
<dbReference type="SUPFAM" id="SSF48452">
    <property type="entry name" value="TPR-like"/>
    <property type="match status" value="1"/>
</dbReference>
<organism evidence="1 2">
    <name type="scientific">Lujinxingia litoralis</name>
    <dbReference type="NCBI Taxonomy" id="2211119"/>
    <lineage>
        <taxon>Bacteria</taxon>
        <taxon>Deltaproteobacteria</taxon>
        <taxon>Bradymonadales</taxon>
        <taxon>Lujinxingiaceae</taxon>
        <taxon>Lujinxingia</taxon>
    </lineage>
</organism>
<dbReference type="AlphaFoldDB" id="A0A328C564"/>
<name>A0A328C564_9DELT</name>
<dbReference type="RefSeq" id="WP_111730033.1">
    <property type="nucleotide sequence ID" value="NZ_QHKO01000004.1"/>
</dbReference>
<keyword evidence="2" id="KW-1185">Reference proteome</keyword>
<reference evidence="1 2" key="1">
    <citation type="submission" date="2018-05" db="EMBL/GenBank/DDBJ databases">
        <title>Lujinxingia marina gen. nov. sp. nov., a new facultative anaerobic member of the class Deltaproteobacteria, and proposal of Lujinxingaceae fam. nov.</title>
        <authorList>
            <person name="Li C.-M."/>
        </authorList>
    </citation>
    <scope>NUCLEOTIDE SEQUENCE [LARGE SCALE GENOMIC DNA]</scope>
    <source>
        <strain evidence="1 2">B210</strain>
    </source>
</reference>
<accession>A0A328C564</accession>
<proteinExistence type="predicted"/>
<protein>
    <recommendedName>
        <fullName evidence="3">Tetratricopeptide repeat protein</fullName>
    </recommendedName>
</protein>
<sequence>MDEDKRGFIGRRVLERVERGLEEGACGERGEFFEAMAALMHGDVERASDGFRRARRSSPTPYDALSCYGLGRCEVLQGRAGAALRFFRKVATGTAPPQVRQLAWKDIELLALSRDDRAGVCRARRAIEALEREIEEGPEGSRS</sequence>
<dbReference type="InterPro" id="IPR011990">
    <property type="entry name" value="TPR-like_helical_dom_sf"/>
</dbReference>
<evidence type="ECO:0000313" key="2">
    <source>
        <dbReference type="Proteomes" id="UP000249169"/>
    </source>
</evidence>
<evidence type="ECO:0008006" key="3">
    <source>
        <dbReference type="Google" id="ProtNLM"/>
    </source>
</evidence>
<gene>
    <name evidence="1" type="ORF">DL240_11490</name>
</gene>
<dbReference type="OrthoDB" id="5510359at2"/>
<evidence type="ECO:0000313" key="1">
    <source>
        <dbReference type="EMBL" id="RAL22461.1"/>
    </source>
</evidence>
<dbReference type="EMBL" id="QHKO01000004">
    <property type="protein sequence ID" value="RAL22461.1"/>
    <property type="molecule type" value="Genomic_DNA"/>
</dbReference>
<dbReference type="Proteomes" id="UP000249169">
    <property type="component" value="Unassembled WGS sequence"/>
</dbReference>
<comment type="caution">
    <text evidence="1">The sequence shown here is derived from an EMBL/GenBank/DDBJ whole genome shotgun (WGS) entry which is preliminary data.</text>
</comment>